<dbReference type="Proteomes" id="UP000179001">
    <property type="component" value="Unassembled WGS sequence"/>
</dbReference>
<dbReference type="Pfam" id="PF10646">
    <property type="entry name" value="Germane"/>
    <property type="match status" value="1"/>
</dbReference>
<feature type="compositionally biased region" description="Acidic residues" evidence="1">
    <location>
        <begin position="39"/>
        <end position="67"/>
    </location>
</feature>
<dbReference type="InterPro" id="IPR018911">
    <property type="entry name" value="Gmad2_Ig-like_dom"/>
</dbReference>
<comment type="caution">
    <text evidence="4">The sequence shown here is derived from an EMBL/GenBank/DDBJ whole genome shotgun (WGS) entry which is preliminary data.</text>
</comment>
<name>A0A1F5T097_9BACT</name>
<keyword evidence="2" id="KW-0812">Transmembrane</keyword>
<evidence type="ECO:0000256" key="2">
    <source>
        <dbReference type="SAM" id="Phobius"/>
    </source>
</evidence>
<feature type="transmembrane region" description="Helical" evidence="2">
    <location>
        <begin position="5"/>
        <end position="26"/>
    </location>
</feature>
<evidence type="ECO:0000259" key="3">
    <source>
        <dbReference type="SMART" id="SM00909"/>
    </source>
</evidence>
<proteinExistence type="predicted"/>
<organism evidence="4 5">
    <name type="scientific">Candidatus Falkowbacteria bacterium RIFOXYC2_FULL_36_12</name>
    <dbReference type="NCBI Taxonomy" id="1798002"/>
    <lineage>
        <taxon>Bacteria</taxon>
        <taxon>Candidatus Falkowiibacteriota</taxon>
    </lineage>
</organism>
<feature type="domain" description="GerMN" evidence="3">
    <location>
        <begin position="229"/>
        <end position="319"/>
    </location>
</feature>
<feature type="region of interest" description="Disordered" evidence="1">
    <location>
        <begin position="39"/>
        <end position="82"/>
    </location>
</feature>
<keyword evidence="2" id="KW-0472">Membrane</keyword>
<dbReference type="STRING" id="1798002.A2478_03385"/>
<accession>A0A1F5T097</accession>
<evidence type="ECO:0000313" key="4">
    <source>
        <dbReference type="EMBL" id="OGF32339.1"/>
    </source>
</evidence>
<dbReference type="InterPro" id="IPR019606">
    <property type="entry name" value="GerMN"/>
</dbReference>
<sequence length="320" mass="34940">MSEKIIYLIGGIIIGLILIVGAFFLFTNQDFFTADNDQQIEDEQDSTQDSTSDQDVETTDQPSDVDTDTPVNSDQPNNTNDQIVVLTPIVGATVSNPINFSGRARGTFFFEGSFPVSLRKPNGEVVASSFATAQGEWMTTEFVNFTGQLEFNYADIDDGRMNLVFTKDDPSGRALTSEDSKAVGIYIQDAPDTSKFSIYFQNDSIDEALNSCIDVYPVVRTRPFTQAIAKLAIETLLEGPDGLESESGYTSLLPTATLNTITLTNGTLYIDLRGNINDFNGGSCRTQAMKSQIINTAKQFPSVNTVIISVNGDTENIFQP</sequence>
<evidence type="ECO:0000256" key="1">
    <source>
        <dbReference type="SAM" id="MobiDB-lite"/>
    </source>
</evidence>
<keyword evidence="2" id="KW-1133">Transmembrane helix</keyword>
<dbReference type="Pfam" id="PF10648">
    <property type="entry name" value="Gmad2"/>
    <property type="match status" value="1"/>
</dbReference>
<evidence type="ECO:0000313" key="5">
    <source>
        <dbReference type="Proteomes" id="UP000179001"/>
    </source>
</evidence>
<dbReference type="SMART" id="SM00909">
    <property type="entry name" value="Germane"/>
    <property type="match status" value="1"/>
</dbReference>
<dbReference type="AlphaFoldDB" id="A0A1F5T097"/>
<dbReference type="EMBL" id="MFGJ01000006">
    <property type="protein sequence ID" value="OGF32339.1"/>
    <property type="molecule type" value="Genomic_DNA"/>
</dbReference>
<gene>
    <name evidence="4" type="ORF">A2478_03385</name>
</gene>
<protein>
    <recommendedName>
        <fullName evidence="3">GerMN domain-containing protein</fullName>
    </recommendedName>
</protein>
<feature type="compositionally biased region" description="Polar residues" evidence="1">
    <location>
        <begin position="69"/>
        <end position="82"/>
    </location>
</feature>
<reference evidence="4 5" key="1">
    <citation type="journal article" date="2016" name="Nat. Commun.">
        <title>Thousands of microbial genomes shed light on interconnected biogeochemical processes in an aquifer system.</title>
        <authorList>
            <person name="Anantharaman K."/>
            <person name="Brown C.T."/>
            <person name="Hug L.A."/>
            <person name="Sharon I."/>
            <person name="Castelle C.J."/>
            <person name="Probst A.J."/>
            <person name="Thomas B.C."/>
            <person name="Singh A."/>
            <person name="Wilkins M.J."/>
            <person name="Karaoz U."/>
            <person name="Brodie E.L."/>
            <person name="Williams K.H."/>
            <person name="Hubbard S.S."/>
            <person name="Banfield J.F."/>
        </authorList>
    </citation>
    <scope>NUCLEOTIDE SEQUENCE [LARGE SCALE GENOMIC DNA]</scope>
</reference>